<comment type="caution">
    <text evidence="2">The sequence shown here is derived from an EMBL/GenBank/DDBJ whole genome shotgun (WGS) entry which is preliminary data.</text>
</comment>
<sequence length="137" mass="15938">MKKKMWIVIGIAALYFIYLPLSLIWSAIDTGNGMERSVTLLKTVKKDLELHKIFARHGMKLTGDGASWRGKTCEIWFVVEDGTNARIPPEVEEYLLNNPDLVKGCRIEVQIKIPPESKEEPYRVCCEKIYFPWRLFY</sequence>
<evidence type="ECO:0000313" key="3">
    <source>
        <dbReference type="Proteomes" id="UP000236075"/>
    </source>
</evidence>
<keyword evidence="1" id="KW-0812">Transmembrane</keyword>
<protein>
    <submittedName>
        <fullName evidence="2">Uncharacterized protein</fullName>
    </submittedName>
</protein>
<dbReference type="RefSeq" id="WP_102747923.1">
    <property type="nucleotide sequence ID" value="NZ_CP072029.1"/>
</dbReference>
<evidence type="ECO:0000313" key="2">
    <source>
        <dbReference type="EMBL" id="PND05015.1"/>
    </source>
</evidence>
<keyword evidence="1" id="KW-0472">Membrane</keyword>
<dbReference type="EMBL" id="PJLB01000004">
    <property type="protein sequence ID" value="PND05015.1"/>
    <property type="molecule type" value="Genomic_DNA"/>
</dbReference>
<feature type="transmembrane region" description="Helical" evidence="1">
    <location>
        <begin position="6"/>
        <end position="28"/>
    </location>
</feature>
<evidence type="ECO:0000256" key="1">
    <source>
        <dbReference type="SAM" id="Phobius"/>
    </source>
</evidence>
<name>A0AAX0WNU3_9BACT</name>
<gene>
    <name evidence="2" type="ORF">CXT95_00905</name>
</gene>
<accession>A0AAX0WNU3</accession>
<keyword evidence="1" id="KW-1133">Transmembrane helix</keyword>
<organism evidence="2 3">
    <name type="scientific">Akkermansia muciniphila</name>
    <dbReference type="NCBI Taxonomy" id="239935"/>
    <lineage>
        <taxon>Bacteria</taxon>
        <taxon>Pseudomonadati</taxon>
        <taxon>Verrucomicrobiota</taxon>
        <taxon>Verrucomicrobiia</taxon>
        <taxon>Verrucomicrobiales</taxon>
        <taxon>Akkermansiaceae</taxon>
        <taxon>Akkermansia</taxon>
    </lineage>
</organism>
<dbReference type="Proteomes" id="UP000236075">
    <property type="component" value="Unassembled WGS sequence"/>
</dbReference>
<reference evidence="2 3" key="1">
    <citation type="journal article" date="2017" name="BMC Genomics">
        <title>Genome sequencing of 39 Akkermansia muciniphila isolates reveals its population structure, genomic and functional diverisity, and global distribution in mammalian gut microbiotas.</title>
        <authorList>
            <person name="Guo X."/>
            <person name="Li S."/>
            <person name="Zhang J."/>
            <person name="Wu F."/>
            <person name="Li X."/>
            <person name="Wu D."/>
            <person name="Zhang M."/>
            <person name="Ou Z."/>
            <person name="Jie Z."/>
            <person name="Yan Q."/>
            <person name="Li P."/>
            <person name="Yi J."/>
            <person name="Peng Y."/>
        </authorList>
    </citation>
    <scope>NUCLEOTIDE SEQUENCE [LARGE SCALE GENOMIC DNA]</scope>
    <source>
        <strain evidence="2 3">GP28</strain>
    </source>
</reference>
<proteinExistence type="predicted"/>
<dbReference type="AlphaFoldDB" id="A0AAX0WNU3"/>